<proteinExistence type="predicted"/>
<protein>
    <submittedName>
        <fullName evidence="3">Acetyl esterase/lipase</fullName>
    </submittedName>
</protein>
<dbReference type="Gene3D" id="3.40.50.1820">
    <property type="entry name" value="alpha/beta hydrolase"/>
    <property type="match status" value="1"/>
</dbReference>
<dbReference type="Pfam" id="PF07859">
    <property type="entry name" value="Abhydrolase_3"/>
    <property type="match status" value="2"/>
</dbReference>
<organism evidence="3 4">
    <name type="scientific">Microbacterium pygmaeum</name>
    <dbReference type="NCBI Taxonomy" id="370764"/>
    <lineage>
        <taxon>Bacteria</taxon>
        <taxon>Bacillati</taxon>
        <taxon>Actinomycetota</taxon>
        <taxon>Actinomycetes</taxon>
        <taxon>Micrococcales</taxon>
        <taxon>Microbacteriaceae</taxon>
        <taxon>Microbacterium</taxon>
    </lineage>
</organism>
<dbReference type="InterPro" id="IPR050300">
    <property type="entry name" value="GDXG_lipolytic_enzyme"/>
</dbReference>
<dbReference type="InterPro" id="IPR013094">
    <property type="entry name" value="AB_hydrolase_3"/>
</dbReference>
<reference evidence="3 4" key="1">
    <citation type="submission" date="2016-10" db="EMBL/GenBank/DDBJ databases">
        <authorList>
            <person name="de Groot N.N."/>
        </authorList>
    </citation>
    <scope>NUCLEOTIDE SEQUENCE [LARGE SCALE GENOMIC DNA]</scope>
    <source>
        <strain evidence="3 4">DSM 23142</strain>
    </source>
</reference>
<dbReference type="PANTHER" id="PTHR48081">
    <property type="entry name" value="AB HYDROLASE SUPERFAMILY PROTEIN C4A8.06C"/>
    <property type="match status" value="1"/>
</dbReference>
<dbReference type="STRING" id="370764.SAMN04489810_0752"/>
<keyword evidence="4" id="KW-1185">Reference proteome</keyword>
<dbReference type="AlphaFoldDB" id="A0A1G7VLX3"/>
<evidence type="ECO:0000313" key="4">
    <source>
        <dbReference type="Proteomes" id="UP000199009"/>
    </source>
</evidence>
<dbReference type="EMBL" id="LT629692">
    <property type="protein sequence ID" value="SDG60568.1"/>
    <property type="molecule type" value="Genomic_DNA"/>
</dbReference>
<dbReference type="GO" id="GO:0016787">
    <property type="term" value="F:hydrolase activity"/>
    <property type="evidence" value="ECO:0007669"/>
    <property type="project" value="UniProtKB-KW"/>
</dbReference>
<feature type="domain" description="Alpha/beta hydrolase fold-3" evidence="2">
    <location>
        <begin position="33"/>
        <end position="73"/>
    </location>
</feature>
<sequence>MTEFHDVALTGGGFDFRVRVYPAPQPTGAVLNWLHGGAFMFGTLDMPEADQVGRCLSESGTTVVSVDYTLAPLDALAALGPIDGGEGMPAPEGMPTPEQMRAEMEAAGPRARYPVASLQTVVAFDWAVANAQRWGAAPTRVLLGGASAGGNLAAGAAVRLRDRAATAADAAVPASVALVYPVLHAPLPDANAELEAKLAGLPRALTFPPESTSAINANYLGEAAPDEIYAFPGGHDMTGLAPTLIVTADRDRLRASGEAFAAELALAGVDVCVVRQRGALHGFLNEVGDPAAESTLRWIRTVATLTAARTVR</sequence>
<evidence type="ECO:0000259" key="2">
    <source>
        <dbReference type="Pfam" id="PF07859"/>
    </source>
</evidence>
<keyword evidence="1" id="KW-0378">Hydrolase</keyword>
<dbReference type="OrthoDB" id="3181909at2"/>
<gene>
    <name evidence="3" type="ORF">SAMN04489810_0752</name>
</gene>
<dbReference type="RefSeq" id="WP_091486558.1">
    <property type="nucleotide sequence ID" value="NZ_LT629692.1"/>
</dbReference>
<evidence type="ECO:0000256" key="1">
    <source>
        <dbReference type="ARBA" id="ARBA00022801"/>
    </source>
</evidence>
<accession>A0A1G7VLX3</accession>
<feature type="domain" description="Alpha/beta hydrolase fold-3" evidence="2">
    <location>
        <begin position="108"/>
        <end position="284"/>
    </location>
</feature>
<evidence type="ECO:0000313" key="3">
    <source>
        <dbReference type="EMBL" id="SDG60568.1"/>
    </source>
</evidence>
<dbReference type="SUPFAM" id="SSF53474">
    <property type="entry name" value="alpha/beta-Hydrolases"/>
    <property type="match status" value="1"/>
</dbReference>
<dbReference type="Proteomes" id="UP000199009">
    <property type="component" value="Chromosome I"/>
</dbReference>
<dbReference type="PANTHER" id="PTHR48081:SF8">
    <property type="entry name" value="ALPHA_BETA HYDROLASE FOLD-3 DOMAIN-CONTAINING PROTEIN-RELATED"/>
    <property type="match status" value="1"/>
</dbReference>
<dbReference type="InterPro" id="IPR029058">
    <property type="entry name" value="AB_hydrolase_fold"/>
</dbReference>
<name>A0A1G7VLX3_9MICO</name>